<dbReference type="InterPro" id="IPR058163">
    <property type="entry name" value="LysR-type_TF_proteobact-type"/>
</dbReference>
<protein>
    <recommendedName>
        <fullName evidence="3">LysR substrate-binding domain-containing protein</fullName>
    </recommendedName>
</protein>
<dbReference type="SUPFAM" id="SSF53850">
    <property type="entry name" value="Periplasmic binding protein-like II"/>
    <property type="match status" value="1"/>
</dbReference>
<evidence type="ECO:0000313" key="4">
    <source>
        <dbReference type="EMBL" id="NMG76932.1"/>
    </source>
</evidence>
<organism evidence="4 5">
    <name type="scientific">Aromatoleum diolicum</name>
    <dbReference type="NCBI Taxonomy" id="75796"/>
    <lineage>
        <taxon>Bacteria</taxon>
        <taxon>Pseudomonadati</taxon>
        <taxon>Pseudomonadota</taxon>
        <taxon>Betaproteobacteria</taxon>
        <taxon>Rhodocyclales</taxon>
        <taxon>Rhodocyclaceae</taxon>
        <taxon>Aromatoleum</taxon>
    </lineage>
</organism>
<evidence type="ECO:0000259" key="3">
    <source>
        <dbReference type="Pfam" id="PF03466"/>
    </source>
</evidence>
<dbReference type="PANTHER" id="PTHR30537:SF21">
    <property type="entry name" value="HTH-TYPE TRANSCRIPTIONAL REGULATOR SINR-RELATED"/>
    <property type="match status" value="1"/>
</dbReference>
<dbReference type="EMBL" id="WTVQ01000044">
    <property type="protein sequence ID" value="NMG76932.1"/>
    <property type="molecule type" value="Genomic_DNA"/>
</dbReference>
<evidence type="ECO:0000256" key="2">
    <source>
        <dbReference type="SAM" id="MobiDB-lite"/>
    </source>
</evidence>
<proteinExistence type="inferred from homology"/>
<feature type="region of interest" description="Disordered" evidence="2">
    <location>
        <begin position="16"/>
        <end position="51"/>
    </location>
</feature>
<feature type="compositionally biased region" description="Basic residues" evidence="2">
    <location>
        <begin position="40"/>
        <end position="50"/>
    </location>
</feature>
<keyword evidence="5" id="KW-1185">Reference proteome</keyword>
<dbReference type="Gene3D" id="3.40.190.290">
    <property type="match status" value="1"/>
</dbReference>
<comment type="similarity">
    <text evidence="1">Belongs to the LysR transcriptional regulatory family.</text>
</comment>
<dbReference type="Proteomes" id="UP000648984">
    <property type="component" value="Unassembled WGS sequence"/>
</dbReference>
<evidence type="ECO:0000256" key="1">
    <source>
        <dbReference type="ARBA" id="ARBA00009437"/>
    </source>
</evidence>
<feature type="domain" description="LysR substrate-binding" evidence="3">
    <location>
        <begin position="49"/>
        <end position="116"/>
    </location>
</feature>
<dbReference type="PANTHER" id="PTHR30537">
    <property type="entry name" value="HTH-TYPE TRANSCRIPTIONAL REGULATOR"/>
    <property type="match status" value="1"/>
</dbReference>
<accession>A0ABX1QHE8</accession>
<name>A0ABX1QHE8_9RHOO</name>
<sequence length="164" mass="18314">MPRNIRRCACGTDVRDRLGTRHGRSGRSIGGRAGSGSTPPRRRRRRRGTVRRGAVQGCGIACKSRLDIADDLPSGRLIDLFPGTRCELVPLYAVYPSRQYQQARLQALLQFLQAVFRHSSRPNRLQTLIERRAQGRIDLAHASQPGSCPTAWLDIKPCRRGQSS</sequence>
<gene>
    <name evidence="4" type="ORF">GPA25_19450</name>
</gene>
<evidence type="ECO:0000313" key="5">
    <source>
        <dbReference type="Proteomes" id="UP000648984"/>
    </source>
</evidence>
<dbReference type="InterPro" id="IPR005119">
    <property type="entry name" value="LysR_subst-bd"/>
</dbReference>
<dbReference type="Pfam" id="PF03466">
    <property type="entry name" value="LysR_substrate"/>
    <property type="match status" value="1"/>
</dbReference>
<reference evidence="4 5" key="1">
    <citation type="submission" date="2019-12" db="EMBL/GenBank/DDBJ databases">
        <title>Comparative genomics gives insights into the taxonomy of the Azoarcus-Aromatoleum group and reveals separate origins of nif in the plant-associated Azoarcus and non-plant-associated Aromatoleum sub-groups.</title>
        <authorList>
            <person name="Lafos M."/>
            <person name="Maluk M."/>
            <person name="Batista M."/>
            <person name="Junghare M."/>
            <person name="Carmona M."/>
            <person name="Faoro H."/>
            <person name="Cruz L.M."/>
            <person name="Battistoni F."/>
            <person name="De Souza E."/>
            <person name="Pedrosa F."/>
            <person name="Chen W.-M."/>
            <person name="Poole P.S."/>
            <person name="Dixon R.A."/>
            <person name="James E.K."/>
        </authorList>
    </citation>
    <scope>NUCLEOTIDE SEQUENCE [LARGE SCALE GENOMIC DNA]</scope>
    <source>
        <strain evidence="4 5">22Lin</strain>
    </source>
</reference>
<comment type="caution">
    <text evidence="4">The sequence shown here is derived from an EMBL/GenBank/DDBJ whole genome shotgun (WGS) entry which is preliminary data.</text>
</comment>